<comment type="caution">
    <text evidence="2">The sequence shown here is derived from an EMBL/GenBank/DDBJ whole genome shotgun (WGS) entry which is preliminary data.</text>
</comment>
<sequence>MAIVAAVDDSFKRPGSVPFSWEVRPASQETLSSPFKTTVSLPATSPAGAISSVVFFHLLSLQEPLSIPSRSFISYTLEAQTAAAVAVWTLLSGAFFPFNPARFLSSGGSSTVLTGLRKSKTGGRRKTGSRSDREYCSDMETMSPWTASSRRSVSPRWDSPKSSSLPSGSRRDSPAKLNGSPSFPEKSSPIKPKPLGYASSDDKSPPLS</sequence>
<proteinExistence type="predicted"/>
<dbReference type="PANTHER" id="PTHR35466">
    <property type="entry name" value="SERINE/ARGININE REPETITIVE MATRIX PROTEIN 1"/>
    <property type="match status" value="1"/>
</dbReference>
<organism evidence="2 3">
    <name type="scientific">Brassica napus</name>
    <name type="common">Rape</name>
    <dbReference type="NCBI Taxonomy" id="3708"/>
    <lineage>
        <taxon>Eukaryota</taxon>
        <taxon>Viridiplantae</taxon>
        <taxon>Streptophyta</taxon>
        <taxon>Embryophyta</taxon>
        <taxon>Tracheophyta</taxon>
        <taxon>Spermatophyta</taxon>
        <taxon>Magnoliopsida</taxon>
        <taxon>eudicotyledons</taxon>
        <taxon>Gunneridae</taxon>
        <taxon>Pentapetalae</taxon>
        <taxon>rosids</taxon>
        <taxon>malvids</taxon>
        <taxon>Brassicales</taxon>
        <taxon>Brassicaceae</taxon>
        <taxon>Brassiceae</taxon>
        <taxon>Brassica</taxon>
    </lineage>
</organism>
<evidence type="ECO:0000256" key="1">
    <source>
        <dbReference type="SAM" id="MobiDB-lite"/>
    </source>
</evidence>
<dbReference type="EMBL" id="JAGKQM010001950">
    <property type="protein sequence ID" value="KAH0850752.1"/>
    <property type="molecule type" value="Genomic_DNA"/>
</dbReference>
<feature type="compositionally biased region" description="Low complexity" evidence="1">
    <location>
        <begin position="156"/>
        <end position="168"/>
    </location>
</feature>
<name>A0ABQ7X6H8_BRANA</name>
<keyword evidence="3" id="KW-1185">Reference proteome</keyword>
<protein>
    <submittedName>
        <fullName evidence="2">Uncharacterized protein</fullName>
    </submittedName>
</protein>
<dbReference type="PANTHER" id="PTHR35466:SF4">
    <property type="entry name" value="EXPRESSED PROTEIN"/>
    <property type="match status" value="1"/>
</dbReference>
<dbReference type="Proteomes" id="UP000824890">
    <property type="component" value="Unassembled WGS sequence"/>
</dbReference>
<dbReference type="Pfam" id="PF05097">
    <property type="entry name" value="DUF688"/>
    <property type="match status" value="1"/>
</dbReference>
<evidence type="ECO:0000313" key="2">
    <source>
        <dbReference type="EMBL" id="KAH0850752.1"/>
    </source>
</evidence>
<feature type="compositionally biased region" description="Polar residues" evidence="1">
    <location>
        <begin position="143"/>
        <end position="152"/>
    </location>
</feature>
<dbReference type="InterPro" id="IPR007789">
    <property type="entry name" value="DUF688"/>
</dbReference>
<feature type="region of interest" description="Disordered" evidence="1">
    <location>
        <begin position="114"/>
        <end position="208"/>
    </location>
</feature>
<evidence type="ECO:0000313" key="3">
    <source>
        <dbReference type="Proteomes" id="UP000824890"/>
    </source>
</evidence>
<gene>
    <name evidence="2" type="ORF">HID58_095272</name>
</gene>
<reference evidence="2 3" key="1">
    <citation type="submission" date="2021-05" db="EMBL/GenBank/DDBJ databases">
        <title>Genome Assembly of Synthetic Allotetraploid Brassica napus Reveals Homoeologous Exchanges between Subgenomes.</title>
        <authorList>
            <person name="Davis J.T."/>
        </authorList>
    </citation>
    <scope>NUCLEOTIDE SEQUENCE [LARGE SCALE GENOMIC DNA]</scope>
    <source>
        <strain evidence="3">cv. Da-Ae</strain>
        <tissue evidence="2">Seedling</tissue>
    </source>
</reference>
<accession>A0ABQ7X6H8</accession>
<feature type="compositionally biased region" description="Basic residues" evidence="1">
    <location>
        <begin position="117"/>
        <end position="128"/>
    </location>
</feature>